<dbReference type="Proteomes" id="UP001597440">
    <property type="component" value="Unassembled WGS sequence"/>
</dbReference>
<organism evidence="1 2">
    <name type="scientific">Sphingobacterium tabacisoli</name>
    <dbReference type="NCBI Taxonomy" id="2044855"/>
    <lineage>
        <taxon>Bacteria</taxon>
        <taxon>Pseudomonadati</taxon>
        <taxon>Bacteroidota</taxon>
        <taxon>Sphingobacteriia</taxon>
        <taxon>Sphingobacteriales</taxon>
        <taxon>Sphingobacteriaceae</taxon>
        <taxon>Sphingobacterium</taxon>
    </lineage>
</organism>
<dbReference type="EMBL" id="JBHULD010000018">
    <property type="protein sequence ID" value="MFD2556624.1"/>
    <property type="molecule type" value="Genomic_DNA"/>
</dbReference>
<evidence type="ECO:0000313" key="1">
    <source>
        <dbReference type="EMBL" id="MFD2556624.1"/>
    </source>
</evidence>
<sequence>MKNEDPLFTIVLFSFDRQLTGGRCDTMERTMERATLYSSSMKLIAQLYNQVASTQLSRRKIYFNRSG</sequence>
<comment type="caution">
    <text evidence="1">The sequence shown here is derived from an EMBL/GenBank/DDBJ whole genome shotgun (WGS) entry which is preliminary data.</text>
</comment>
<evidence type="ECO:0000313" key="2">
    <source>
        <dbReference type="Proteomes" id="UP001597440"/>
    </source>
</evidence>
<name>A0ABW5L6E6_9SPHI</name>
<reference evidence="2" key="1">
    <citation type="journal article" date="2019" name="Int. J. Syst. Evol. Microbiol.">
        <title>The Global Catalogue of Microorganisms (GCM) 10K type strain sequencing project: providing services to taxonomists for standard genome sequencing and annotation.</title>
        <authorList>
            <consortium name="The Broad Institute Genomics Platform"/>
            <consortium name="The Broad Institute Genome Sequencing Center for Infectious Disease"/>
            <person name="Wu L."/>
            <person name="Ma J."/>
        </authorList>
    </citation>
    <scope>NUCLEOTIDE SEQUENCE [LARGE SCALE GENOMIC DNA]</scope>
    <source>
        <strain evidence="2">KCTC 52298</strain>
    </source>
</reference>
<keyword evidence="2" id="KW-1185">Reference proteome</keyword>
<proteinExistence type="predicted"/>
<accession>A0ABW5L6E6</accession>
<protein>
    <submittedName>
        <fullName evidence="1">Uncharacterized protein</fullName>
    </submittedName>
</protein>
<gene>
    <name evidence="1" type="ORF">ACFSQW_19675</name>
</gene>